<reference evidence="3 4" key="1">
    <citation type="submission" date="2016-11" db="EMBL/GenBank/DDBJ databases">
        <title>Whole genomes of Flavobacteriaceae.</title>
        <authorList>
            <person name="Stine C."/>
            <person name="Li C."/>
            <person name="Tadesse D."/>
        </authorList>
    </citation>
    <scope>NUCLEOTIDE SEQUENCE [LARGE SCALE GENOMIC DNA]</scope>
    <source>
        <strain evidence="3 4">ATCC 29551</strain>
    </source>
</reference>
<accession>A0ABX4CCP2</accession>
<dbReference type="Proteomes" id="UP000198424">
    <property type="component" value="Unassembled WGS sequence"/>
</dbReference>
<gene>
    <name evidence="3" type="ORF">B0A62_17245</name>
</gene>
<protein>
    <recommendedName>
        <fullName evidence="2">Putative beta-lactamase-inhibitor-like PepSY-like domain-containing protein</fullName>
    </recommendedName>
</protein>
<dbReference type="RefSeq" id="WP_051886111.1">
    <property type="nucleotide sequence ID" value="NZ_JBEWQG010000039.1"/>
</dbReference>
<dbReference type="EMBL" id="MUGY01000025">
    <property type="protein sequence ID" value="OXA91423.1"/>
    <property type="molecule type" value="Genomic_DNA"/>
</dbReference>
<keyword evidence="1" id="KW-0732">Signal</keyword>
<keyword evidence="4" id="KW-1185">Reference proteome</keyword>
<evidence type="ECO:0000259" key="2">
    <source>
        <dbReference type="Pfam" id="PF11396"/>
    </source>
</evidence>
<feature type="domain" description="Putative beta-lactamase-inhibitor-like PepSY-like" evidence="2">
    <location>
        <begin position="203"/>
        <end position="284"/>
    </location>
</feature>
<name>A0ABX4CCP2_FLAHY</name>
<feature type="chain" id="PRO_5045815119" description="Putative beta-lactamase-inhibitor-like PepSY-like domain-containing protein" evidence="1">
    <location>
        <begin position="20"/>
        <end position="287"/>
    </location>
</feature>
<evidence type="ECO:0000256" key="1">
    <source>
        <dbReference type="SAM" id="SignalP"/>
    </source>
</evidence>
<organism evidence="3 4">
    <name type="scientific">Flavobacterium hydatis</name>
    <name type="common">Cytophaga aquatilis</name>
    <dbReference type="NCBI Taxonomy" id="991"/>
    <lineage>
        <taxon>Bacteria</taxon>
        <taxon>Pseudomonadati</taxon>
        <taxon>Bacteroidota</taxon>
        <taxon>Flavobacteriia</taxon>
        <taxon>Flavobacteriales</taxon>
        <taxon>Flavobacteriaceae</taxon>
        <taxon>Flavobacterium</taxon>
    </lineage>
</organism>
<dbReference type="PROSITE" id="PS51257">
    <property type="entry name" value="PROKAR_LIPOPROTEIN"/>
    <property type="match status" value="1"/>
</dbReference>
<feature type="domain" description="Putative beta-lactamase-inhibitor-like PepSY-like" evidence="2">
    <location>
        <begin position="72"/>
        <end position="152"/>
    </location>
</feature>
<sequence length="287" mass="31699">MKKTFLTSFIALSILLSVASCDSNDDAISNDITTIEPTALPATAKTFKETYFPNASYKSTVKLNSPSLNGTVYDISLTNGFEIDFDANGNWTEIDGGNQAIPTALIPEKINAYVTANYPNLFIVQIENEKTKYDIELSNGIDLVFTPQGDFVRIDHDGDNHNEVVINPTDLPQTAKTLISTHFPNATIRLAEKQNKPSSDGTVYDVSLSNRFEIDFDVNGNWVEIDGNHQAIPTALIPEKINAYVVANYANLFVTSIDKEKTTIEVELSNDTELVFDTQGNFIKVDK</sequence>
<proteinExistence type="predicted"/>
<comment type="caution">
    <text evidence="3">The sequence shown here is derived from an EMBL/GenBank/DDBJ whole genome shotgun (WGS) entry which is preliminary data.</text>
</comment>
<dbReference type="Gene3D" id="3.40.1420.30">
    <property type="match status" value="2"/>
</dbReference>
<dbReference type="SUPFAM" id="SSF160574">
    <property type="entry name" value="BT0923-like"/>
    <property type="match status" value="2"/>
</dbReference>
<feature type="signal peptide" evidence="1">
    <location>
        <begin position="1"/>
        <end position="19"/>
    </location>
</feature>
<evidence type="ECO:0000313" key="4">
    <source>
        <dbReference type="Proteomes" id="UP000198424"/>
    </source>
</evidence>
<dbReference type="Pfam" id="PF11396">
    <property type="entry name" value="PepSY_like"/>
    <property type="match status" value="2"/>
</dbReference>
<evidence type="ECO:0000313" key="3">
    <source>
        <dbReference type="EMBL" id="OXA91423.1"/>
    </source>
</evidence>
<dbReference type="InterPro" id="IPR021533">
    <property type="entry name" value="PepSY-like"/>
</dbReference>